<dbReference type="InterPro" id="IPR014729">
    <property type="entry name" value="Rossmann-like_a/b/a_fold"/>
</dbReference>
<organism evidence="1 2">
    <name type="scientific">Halomonas shengliensis</name>
    <dbReference type="NCBI Taxonomy" id="419597"/>
    <lineage>
        <taxon>Bacteria</taxon>
        <taxon>Pseudomonadati</taxon>
        <taxon>Pseudomonadota</taxon>
        <taxon>Gammaproteobacteria</taxon>
        <taxon>Oceanospirillales</taxon>
        <taxon>Halomonadaceae</taxon>
        <taxon>Halomonas</taxon>
    </lineage>
</organism>
<dbReference type="GO" id="GO:0016740">
    <property type="term" value="F:transferase activity"/>
    <property type="evidence" value="ECO:0007669"/>
    <property type="project" value="UniProtKB-KW"/>
</dbReference>
<dbReference type="Gene3D" id="3.40.50.620">
    <property type="entry name" value="HUPs"/>
    <property type="match status" value="1"/>
</dbReference>
<name>A0A1H0LUL6_9GAMM</name>
<dbReference type="AlphaFoldDB" id="A0A1H0LUL6"/>
<evidence type="ECO:0000313" key="2">
    <source>
        <dbReference type="Proteomes" id="UP000199075"/>
    </source>
</evidence>
<proteinExistence type="predicted"/>
<gene>
    <name evidence="1" type="ORF">SAMN04487957_110113</name>
</gene>
<reference evidence="2" key="1">
    <citation type="submission" date="2016-10" db="EMBL/GenBank/DDBJ databases">
        <authorList>
            <person name="Varghese N."/>
            <person name="Submissions S."/>
        </authorList>
    </citation>
    <scope>NUCLEOTIDE SEQUENCE [LARGE SCALE GENOMIC DNA]</scope>
    <source>
        <strain evidence="2">CGMCC 1.6444</strain>
    </source>
</reference>
<dbReference type="EMBL" id="FNIV01000010">
    <property type="protein sequence ID" value="SDO71825.1"/>
    <property type="molecule type" value="Genomic_DNA"/>
</dbReference>
<sequence length="296" mass="33248">MISMDLFGGLPEHRQILLSYGGGKDSTAMIAMDLNRDAAASYLGITREVLDKALPVFDRAVFSDPGAEFGVTYQTIDRVKLELGARLVITRREGETIAEWCHRLGIVPIMPGGAHVCSKKFKGDVLAAWAKAQGITEPVWLIGIEANEGRRAKRFTPPAGDTAEYRYPLIDLGLTREDIDGLLVHLGWPNVHKSSCTFCPYMAEWELRDMYWNHPEEWAQVAEIERRFKEVSRLKHQAWIDAGEPLNSGGRAPPGMWRKDSWAAGARLFAKTINGRRLSVQEWAERFENLIAREAA</sequence>
<evidence type="ECO:0000313" key="1">
    <source>
        <dbReference type="EMBL" id="SDO71825.1"/>
    </source>
</evidence>
<accession>A0A1H0LUL6</accession>
<dbReference type="OrthoDB" id="7260048at2"/>
<keyword evidence="1" id="KW-0808">Transferase</keyword>
<dbReference type="STRING" id="419597.SAMN04487957_110113"/>
<protein>
    <submittedName>
        <fullName evidence="1">3'-phosphoadenosine 5'-phosphosulfate sulfotransferase (PAPS reductase)/FAD synthetase</fullName>
    </submittedName>
</protein>
<dbReference type="RefSeq" id="WP_089680339.1">
    <property type="nucleotide sequence ID" value="NZ_FNIV01000010.1"/>
</dbReference>
<keyword evidence="2" id="KW-1185">Reference proteome</keyword>
<dbReference type="SUPFAM" id="SSF52402">
    <property type="entry name" value="Adenine nucleotide alpha hydrolases-like"/>
    <property type="match status" value="1"/>
</dbReference>
<dbReference type="Proteomes" id="UP000199075">
    <property type="component" value="Unassembled WGS sequence"/>
</dbReference>